<dbReference type="PRINTS" id="PR00088">
    <property type="entry name" value="HAEMOXYGNASE"/>
</dbReference>
<comment type="caution">
    <text evidence="4">The sequence shown here is derived from an EMBL/GenBank/DDBJ whole genome shotgun (WGS) entry which is preliminary data.</text>
</comment>
<dbReference type="SUPFAM" id="SSF48613">
    <property type="entry name" value="Heme oxygenase-like"/>
    <property type="match status" value="1"/>
</dbReference>
<evidence type="ECO:0000256" key="2">
    <source>
        <dbReference type="ARBA" id="ARBA00022723"/>
    </source>
</evidence>
<name>A0ABP7XKI9_9ACTN</name>
<dbReference type="InterPro" id="IPR016084">
    <property type="entry name" value="Haem_Oase-like_multi-hlx"/>
</dbReference>
<dbReference type="Proteomes" id="UP001501495">
    <property type="component" value="Unassembled WGS sequence"/>
</dbReference>
<keyword evidence="2" id="KW-0479">Metal-binding</keyword>
<evidence type="ECO:0000256" key="3">
    <source>
        <dbReference type="ARBA" id="ARBA00023004"/>
    </source>
</evidence>
<proteinExistence type="predicted"/>
<keyword evidence="5" id="KW-1185">Reference proteome</keyword>
<evidence type="ECO:0000256" key="1">
    <source>
        <dbReference type="ARBA" id="ARBA00022617"/>
    </source>
</evidence>
<evidence type="ECO:0000313" key="5">
    <source>
        <dbReference type="Proteomes" id="UP001501495"/>
    </source>
</evidence>
<sequence>MTLAPSAPTSAPSLSAAMREGSMAEHAAAESSAFLVELLAGRVTEEGYATYLARLRAVYEALERVAAAQAGDPLVDAVRDPALERLARIDADLAVWSPGAAAPASPATARYVARIENAAAWGGLFLAHHYTRYLGDLSGGQAIGRILQRTYGRGEEGVAFYAFPAIAKLKPYKDDYRARLDAAGLDASQVGRVVAEVRVAFGLNQALFSELGTELPRYRRG</sequence>
<dbReference type="PIRSF" id="PIRSF000343">
    <property type="entry name" value="Haem_Oase"/>
    <property type="match status" value="1"/>
</dbReference>
<keyword evidence="3" id="KW-0408">Iron</keyword>
<accession>A0ABP7XKI9</accession>
<reference evidence="5" key="1">
    <citation type="journal article" date="2019" name="Int. J. Syst. Evol. Microbiol.">
        <title>The Global Catalogue of Microorganisms (GCM) 10K type strain sequencing project: providing services to taxonomists for standard genome sequencing and annotation.</title>
        <authorList>
            <consortium name="The Broad Institute Genomics Platform"/>
            <consortium name="The Broad Institute Genome Sequencing Center for Infectious Disease"/>
            <person name="Wu L."/>
            <person name="Ma J."/>
        </authorList>
    </citation>
    <scope>NUCLEOTIDE SEQUENCE [LARGE SCALE GENOMIC DNA]</scope>
    <source>
        <strain evidence="5">JCM 16703</strain>
    </source>
</reference>
<evidence type="ECO:0000313" key="4">
    <source>
        <dbReference type="EMBL" id="GAA4119879.1"/>
    </source>
</evidence>
<dbReference type="EMBL" id="BAAAZH010000014">
    <property type="protein sequence ID" value="GAA4119879.1"/>
    <property type="molecule type" value="Genomic_DNA"/>
</dbReference>
<dbReference type="CDD" id="cd19165">
    <property type="entry name" value="HemeO"/>
    <property type="match status" value="1"/>
</dbReference>
<dbReference type="PANTHER" id="PTHR10720:SF0">
    <property type="entry name" value="HEME OXYGENASE"/>
    <property type="match status" value="1"/>
</dbReference>
<dbReference type="RefSeq" id="WP_344733515.1">
    <property type="nucleotide sequence ID" value="NZ_BAAAZH010000014.1"/>
</dbReference>
<dbReference type="PANTHER" id="PTHR10720">
    <property type="entry name" value="HEME OXYGENASE"/>
    <property type="match status" value="1"/>
</dbReference>
<dbReference type="Pfam" id="PF01126">
    <property type="entry name" value="Heme_oxygenase"/>
    <property type="match status" value="1"/>
</dbReference>
<organism evidence="4 5">
    <name type="scientific">Nocardioides fonticola</name>
    <dbReference type="NCBI Taxonomy" id="450363"/>
    <lineage>
        <taxon>Bacteria</taxon>
        <taxon>Bacillati</taxon>
        <taxon>Actinomycetota</taxon>
        <taxon>Actinomycetes</taxon>
        <taxon>Propionibacteriales</taxon>
        <taxon>Nocardioidaceae</taxon>
        <taxon>Nocardioides</taxon>
    </lineage>
</organism>
<dbReference type="InterPro" id="IPR002051">
    <property type="entry name" value="Haem_Oase"/>
</dbReference>
<gene>
    <name evidence="4" type="ORF">GCM10022215_22870</name>
</gene>
<dbReference type="Gene3D" id="1.20.910.10">
    <property type="entry name" value="Heme oxygenase-like"/>
    <property type="match status" value="1"/>
</dbReference>
<dbReference type="InterPro" id="IPR016053">
    <property type="entry name" value="Haem_Oase-like"/>
</dbReference>
<protein>
    <submittedName>
        <fullName evidence="4">Biliverdin-producing heme oxygenase</fullName>
    </submittedName>
</protein>
<keyword evidence="1" id="KW-0349">Heme</keyword>